<evidence type="ECO:0000313" key="3">
    <source>
        <dbReference type="Proteomes" id="UP000693768"/>
    </source>
</evidence>
<evidence type="ECO:0000313" key="2">
    <source>
        <dbReference type="EMBL" id="QQO97474.1"/>
    </source>
</evidence>
<accession>A0A8E4XVT2</accession>
<feature type="region of interest" description="Disordered" evidence="1">
    <location>
        <begin position="26"/>
        <end position="60"/>
    </location>
</feature>
<sequence>MLEPQFPYVDEKIKKYDSFETLQRDYTKQSKSGHSCPSCDNQQIEDPEAQTPARDRHEEGSDWYEGFTCSQCKTKYTIHNGT</sequence>
<reference evidence="2" key="1">
    <citation type="submission" date="2020-07" db="EMBL/GenBank/DDBJ databases">
        <title>Highly diverse flavobacterial phages as mortality factor during North Sea spring blooms.</title>
        <authorList>
            <person name="Bartlau N."/>
            <person name="Wichels A."/>
            <person name="Krohne G."/>
            <person name="Adriaenssens E.M."/>
            <person name="Heins A."/>
            <person name="Fuchs B.M."/>
            <person name="Amann R."/>
            <person name="Moraru C."/>
        </authorList>
    </citation>
    <scope>NUCLEOTIDE SEQUENCE</scope>
</reference>
<name>A0A8E4XVT2_9CAUD</name>
<dbReference type="Proteomes" id="UP000693768">
    <property type="component" value="Segment"/>
</dbReference>
<proteinExistence type="predicted"/>
<feature type="compositionally biased region" description="Polar residues" evidence="1">
    <location>
        <begin position="29"/>
        <end position="42"/>
    </location>
</feature>
<gene>
    <name evidence="2" type="ORF">Molly1_177</name>
</gene>
<organism evidence="2 3">
    <name type="scientific">Maribacter phage Molly_1</name>
    <dbReference type="NCBI Taxonomy" id="2745685"/>
    <lineage>
        <taxon>Viruses</taxon>
        <taxon>Duplodnaviria</taxon>
        <taxon>Heunggongvirae</taxon>
        <taxon>Uroviricota</taxon>
        <taxon>Caudoviricetes</taxon>
        <taxon>Molycolviridae</taxon>
        <taxon>Mollyvirus</taxon>
        <taxon>Mollyvirus molly</taxon>
    </lineage>
</organism>
<keyword evidence="3" id="KW-1185">Reference proteome</keyword>
<evidence type="ECO:0000256" key="1">
    <source>
        <dbReference type="SAM" id="MobiDB-lite"/>
    </source>
</evidence>
<dbReference type="EMBL" id="MT732451">
    <property type="protein sequence ID" value="QQO97474.1"/>
    <property type="molecule type" value="Genomic_DNA"/>
</dbReference>
<protein>
    <submittedName>
        <fullName evidence="2">Uncharacterized protein</fullName>
    </submittedName>
</protein>